<gene>
    <name evidence="10" type="ORF">H7C18_00510</name>
</gene>
<organism evidence="10 11">
    <name type="scientific">Cohnella zeiphila</name>
    <dbReference type="NCBI Taxonomy" id="2761120"/>
    <lineage>
        <taxon>Bacteria</taxon>
        <taxon>Bacillati</taxon>
        <taxon>Bacillota</taxon>
        <taxon>Bacilli</taxon>
        <taxon>Bacillales</taxon>
        <taxon>Paenibacillaceae</taxon>
        <taxon>Cohnella</taxon>
    </lineage>
</organism>
<reference evidence="10 11" key="1">
    <citation type="submission" date="2020-08" db="EMBL/GenBank/DDBJ databases">
        <title>Cohnella phylogeny.</title>
        <authorList>
            <person name="Dunlap C."/>
        </authorList>
    </citation>
    <scope>NUCLEOTIDE SEQUENCE [LARGE SCALE GENOMIC DNA]</scope>
    <source>
        <strain evidence="10 11">CBP 2801</strain>
    </source>
</reference>
<dbReference type="InterPro" id="IPR026032">
    <property type="entry name" value="HcaT-like"/>
</dbReference>
<feature type="transmembrane region" description="Helical" evidence="8">
    <location>
        <begin position="329"/>
        <end position="348"/>
    </location>
</feature>
<keyword evidence="7 8" id="KW-0472">Membrane</keyword>
<evidence type="ECO:0000256" key="4">
    <source>
        <dbReference type="ARBA" id="ARBA00022519"/>
    </source>
</evidence>
<feature type="transmembrane region" description="Helical" evidence="8">
    <location>
        <begin position="360"/>
        <end position="381"/>
    </location>
</feature>
<dbReference type="PROSITE" id="PS50850">
    <property type="entry name" value="MFS"/>
    <property type="match status" value="1"/>
</dbReference>
<dbReference type="PANTHER" id="PTHR23522:SF10">
    <property type="entry name" value="3-PHENYLPROPIONIC ACID TRANSPORTER-RELATED"/>
    <property type="match status" value="1"/>
</dbReference>
<sequence length="386" mass="42208">MGKWQSNPAQLGVLRSLHFMNYSTMVLVVTFFPLYFDDIGFTKLQIGAVYSIGPMLSIFSNLLAGYAADKTKALNRVLTMIFLGQLIALGLLLPQRQFTAIALFMGVFYFFQTPVNSMMDSVSLLAADRMKRSFPSIRMFGSLGYAVGALGFGFLLKATGSDWTMILALLTVAGSLVLSLALGNFQATMRKFELGGLWSILKRKETVYFFGLVILVSVAHRMNESFLAIAMREHGASSSMIGAASLASSVSEIPMFFLLAKYGHRFRELPLLAVASIMYMIRLFLLSIASEPVAFVLLQLMHCVTFAIYYITALRYLQAIVPDEFRSSGQALFGMVWTGLAGLIAGTAGGALYDAFGLSVVYRIGSAFALAAAVGFLAAHFRRQRG</sequence>
<evidence type="ECO:0000256" key="8">
    <source>
        <dbReference type="SAM" id="Phobius"/>
    </source>
</evidence>
<feature type="transmembrane region" description="Helical" evidence="8">
    <location>
        <begin position="12"/>
        <end position="36"/>
    </location>
</feature>
<evidence type="ECO:0000313" key="11">
    <source>
        <dbReference type="Proteomes" id="UP000564644"/>
    </source>
</evidence>
<dbReference type="Pfam" id="PF12832">
    <property type="entry name" value="MFS_1_like"/>
    <property type="match status" value="1"/>
</dbReference>
<dbReference type="GO" id="GO:0015528">
    <property type="term" value="F:lactose:proton symporter activity"/>
    <property type="evidence" value="ECO:0007669"/>
    <property type="project" value="TreeGrafter"/>
</dbReference>
<feature type="transmembrane region" description="Helical" evidence="8">
    <location>
        <begin position="235"/>
        <end position="259"/>
    </location>
</feature>
<evidence type="ECO:0000256" key="6">
    <source>
        <dbReference type="ARBA" id="ARBA00022989"/>
    </source>
</evidence>
<feature type="transmembrane region" description="Helical" evidence="8">
    <location>
        <begin position="295"/>
        <end position="317"/>
    </location>
</feature>
<feature type="transmembrane region" description="Helical" evidence="8">
    <location>
        <begin position="98"/>
        <end position="116"/>
    </location>
</feature>
<evidence type="ECO:0000256" key="2">
    <source>
        <dbReference type="ARBA" id="ARBA00022448"/>
    </source>
</evidence>
<feature type="transmembrane region" description="Helical" evidence="8">
    <location>
        <begin position="73"/>
        <end position="92"/>
    </location>
</feature>
<feature type="transmembrane region" description="Helical" evidence="8">
    <location>
        <begin position="163"/>
        <end position="185"/>
    </location>
</feature>
<dbReference type="PANTHER" id="PTHR23522">
    <property type="entry name" value="BLL5896 PROTEIN"/>
    <property type="match status" value="1"/>
</dbReference>
<keyword evidence="11" id="KW-1185">Reference proteome</keyword>
<dbReference type="Gene3D" id="1.20.1250.20">
    <property type="entry name" value="MFS general substrate transporter like domains"/>
    <property type="match status" value="2"/>
</dbReference>
<keyword evidence="2" id="KW-0813">Transport</keyword>
<dbReference type="PIRSF" id="PIRSF004925">
    <property type="entry name" value="HcaT"/>
    <property type="match status" value="1"/>
</dbReference>
<comment type="caution">
    <text evidence="10">The sequence shown here is derived from an EMBL/GenBank/DDBJ whole genome shotgun (WGS) entry which is preliminary data.</text>
</comment>
<evidence type="ECO:0000256" key="7">
    <source>
        <dbReference type="ARBA" id="ARBA00023136"/>
    </source>
</evidence>
<feature type="transmembrane region" description="Helical" evidence="8">
    <location>
        <begin position="206"/>
        <end position="223"/>
    </location>
</feature>
<dbReference type="InterPro" id="IPR036259">
    <property type="entry name" value="MFS_trans_sf"/>
</dbReference>
<protein>
    <submittedName>
        <fullName evidence="10">MFS transporter</fullName>
    </submittedName>
</protein>
<proteinExistence type="predicted"/>
<keyword evidence="4" id="KW-0997">Cell inner membrane</keyword>
<dbReference type="RefSeq" id="WP_185127049.1">
    <property type="nucleotide sequence ID" value="NZ_JACJVO010000001.1"/>
</dbReference>
<dbReference type="SUPFAM" id="SSF103473">
    <property type="entry name" value="MFS general substrate transporter"/>
    <property type="match status" value="1"/>
</dbReference>
<keyword evidence="6 8" id="KW-1133">Transmembrane helix</keyword>
<dbReference type="InterPro" id="IPR024989">
    <property type="entry name" value="MFS_assoc_dom"/>
</dbReference>
<dbReference type="Proteomes" id="UP000564644">
    <property type="component" value="Unassembled WGS sequence"/>
</dbReference>
<accession>A0A7X0SGA3</accession>
<evidence type="ECO:0000313" key="10">
    <source>
        <dbReference type="EMBL" id="MBB6729377.1"/>
    </source>
</evidence>
<dbReference type="GO" id="GO:0030395">
    <property type="term" value="F:lactose binding"/>
    <property type="evidence" value="ECO:0007669"/>
    <property type="project" value="TreeGrafter"/>
</dbReference>
<dbReference type="InterPro" id="IPR020846">
    <property type="entry name" value="MFS_dom"/>
</dbReference>
<dbReference type="AlphaFoldDB" id="A0A7X0SGA3"/>
<dbReference type="GO" id="GO:0005886">
    <property type="term" value="C:plasma membrane"/>
    <property type="evidence" value="ECO:0007669"/>
    <property type="project" value="UniProtKB-SubCell"/>
</dbReference>
<comment type="subcellular location">
    <subcellularLocation>
        <location evidence="1">Cell inner membrane</location>
        <topology evidence="1">Multi-pass membrane protein</topology>
    </subcellularLocation>
</comment>
<evidence type="ECO:0000256" key="5">
    <source>
        <dbReference type="ARBA" id="ARBA00022692"/>
    </source>
</evidence>
<feature type="transmembrane region" description="Helical" evidence="8">
    <location>
        <begin position="137"/>
        <end position="157"/>
    </location>
</feature>
<feature type="domain" description="Major facilitator superfamily (MFS) profile" evidence="9">
    <location>
        <begin position="176"/>
        <end position="386"/>
    </location>
</feature>
<name>A0A7X0SGA3_9BACL</name>
<keyword evidence="5 8" id="KW-0812">Transmembrane</keyword>
<evidence type="ECO:0000256" key="3">
    <source>
        <dbReference type="ARBA" id="ARBA00022475"/>
    </source>
</evidence>
<dbReference type="EMBL" id="JACJVO010000001">
    <property type="protein sequence ID" value="MBB6729377.1"/>
    <property type="molecule type" value="Genomic_DNA"/>
</dbReference>
<feature type="transmembrane region" description="Helical" evidence="8">
    <location>
        <begin position="48"/>
        <end position="66"/>
    </location>
</feature>
<evidence type="ECO:0000259" key="9">
    <source>
        <dbReference type="PROSITE" id="PS50850"/>
    </source>
</evidence>
<evidence type="ECO:0000256" key="1">
    <source>
        <dbReference type="ARBA" id="ARBA00004429"/>
    </source>
</evidence>
<feature type="transmembrane region" description="Helical" evidence="8">
    <location>
        <begin position="271"/>
        <end position="289"/>
    </location>
</feature>
<keyword evidence="3" id="KW-1003">Cell membrane</keyword>